<dbReference type="Proteomes" id="UP000574390">
    <property type="component" value="Unassembled WGS sequence"/>
</dbReference>
<sequence>LPGGAQDTRRQHLNSRHSIEVIMDNPITLTTTAIGLATKMAVPPGFRTMIDANDERVMQQVHNAEGIPQRQHQLASYSTSAIHVDPEVIRAGLVKLPNHDGGEVPQPVSSAFPRFSPLARQQQVPPQGLNNSPLIQPMNINVAPNPFVTTNLFGMPPAGLGRPNNQMIALYVDRTSLMLPHR</sequence>
<evidence type="ECO:0000313" key="1">
    <source>
        <dbReference type="EMBL" id="KAF4740394.1"/>
    </source>
</evidence>
<comment type="caution">
    <text evidence="1">The sequence shown here is derived from an EMBL/GenBank/DDBJ whole genome shotgun (WGS) entry which is preliminary data.</text>
</comment>
<reference evidence="1 2" key="1">
    <citation type="submission" date="2020-04" db="EMBL/GenBank/DDBJ databases">
        <title>Perkinsus olseni comparative genomics.</title>
        <authorList>
            <person name="Bogema D.R."/>
        </authorList>
    </citation>
    <scope>NUCLEOTIDE SEQUENCE [LARGE SCALE GENOMIC DNA]</scope>
    <source>
        <strain evidence="1">ATCC PRA-205</strain>
    </source>
</reference>
<evidence type="ECO:0000313" key="2">
    <source>
        <dbReference type="Proteomes" id="UP000574390"/>
    </source>
</evidence>
<feature type="non-terminal residue" evidence="1">
    <location>
        <position position="1"/>
    </location>
</feature>
<dbReference type="AlphaFoldDB" id="A0A7J6T556"/>
<gene>
    <name evidence="1" type="ORF">FOZ62_001047</name>
</gene>
<accession>A0A7J6T556</accession>
<name>A0A7J6T556_PEROL</name>
<dbReference type="EMBL" id="JABANM010009771">
    <property type="protein sequence ID" value="KAF4740394.1"/>
    <property type="molecule type" value="Genomic_DNA"/>
</dbReference>
<proteinExistence type="predicted"/>
<organism evidence="1 2">
    <name type="scientific">Perkinsus olseni</name>
    <name type="common">Perkinsus atlanticus</name>
    <dbReference type="NCBI Taxonomy" id="32597"/>
    <lineage>
        <taxon>Eukaryota</taxon>
        <taxon>Sar</taxon>
        <taxon>Alveolata</taxon>
        <taxon>Perkinsozoa</taxon>
        <taxon>Perkinsea</taxon>
        <taxon>Perkinsida</taxon>
        <taxon>Perkinsidae</taxon>
        <taxon>Perkinsus</taxon>
    </lineage>
</organism>
<protein>
    <submittedName>
        <fullName evidence="1">Uncharacterized protein</fullName>
    </submittedName>
</protein>